<dbReference type="EMBL" id="JAGFNS010000002">
    <property type="protein sequence ID" value="MBO3736635.1"/>
    <property type="molecule type" value="Genomic_DNA"/>
</dbReference>
<dbReference type="RefSeq" id="WP_208465853.1">
    <property type="nucleotide sequence ID" value="NZ_JAGFNS010000002.1"/>
</dbReference>
<gene>
    <name evidence="1" type="ORF">J5X75_03765</name>
</gene>
<sequence length="332" mass="36432">MTAPPLPTSVRVLTDQVVRVGPIMLRIASDVPDFPALNYFSRTAWMPTGTTADLELLCLSHTDPGLPSDSTARARNFASGYYVTDHFGPPVRMSTIGNRIVLTGDHLEHLVWPYIIKYLLLRHTTTAGGLFLKAAALAVNNAATLIIGRGSAGKTVLLTGLCRAGATFITNSHTLLRSGGTIEGVASTMRIRPGPWLDQSGLIAAAALDQAERLIDPHDAFTHHAHAPMPLRAIWIADFRTPHEHDVQRLSPSEAFGVVEQFAFGLNVYRLEEDLLDLCGGDYLTFSRTHARMRARLHRMVNDCQTYRVRSDVQSGTHRDRLLHLLCDGGTP</sequence>
<comment type="caution">
    <text evidence="1">The sequence shown here is derived from an EMBL/GenBank/DDBJ whole genome shotgun (WGS) entry which is preliminary data.</text>
</comment>
<reference evidence="1 2" key="1">
    <citation type="submission" date="2021-03" db="EMBL/GenBank/DDBJ databases">
        <title>Actinoplanes flavus sp. nov., a novel actinomycete isolated from Coconut Palm rhizosphere soil.</title>
        <authorList>
            <person name="Luo X."/>
        </authorList>
    </citation>
    <scope>NUCLEOTIDE SEQUENCE [LARGE SCALE GENOMIC DNA]</scope>
    <source>
        <strain evidence="1 2">NEAU-H7</strain>
    </source>
</reference>
<dbReference type="InterPro" id="IPR027417">
    <property type="entry name" value="P-loop_NTPase"/>
</dbReference>
<organism evidence="1 2">
    <name type="scientific">Actinoplanes flavus</name>
    <dbReference type="NCBI Taxonomy" id="2820290"/>
    <lineage>
        <taxon>Bacteria</taxon>
        <taxon>Bacillati</taxon>
        <taxon>Actinomycetota</taxon>
        <taxon>Actinomycetes</taxon>
        <taxon>Micromonosporales</taxon>
        <taxon>Micromonosporaceae</taxon>
        <taxon>Actinoplanes</taxon>
    </lineage>
</organism>
<evidence type="ECO:0000313" key="1">
    <source>
        <dbReference type="EMBL" id="MBO3736635.1"/>
    </source>
</evidence>
<accession>A0ABS3UCY4</accession>
<evidence type="ECO:0000313" key="2">
    <source>
        <dbReference type="Proteomes" id="UP000679690"/>
    </source>
</evidence>
<name>A0ABS3UCY4_9ACTN</name>
<keyword evidence="2" id="KW-1185">Reference proteome</keyword>
<evidence type="ECO:0008006" key="3">
    <source>
        <dbReference type="Google" id="ProtNLM"/>
    </source>
</evidence>
<protein>
    <recommendedName>
        <fullName evidence="3">HPr kinase</fullName>
    </recommendedName>
</protein>
<dbReference type="Proteomes" id="UP000679690">
    <property type="component" value="Unassembled WGS sequence"/>
</dbReference>
<proteinExistence type="predicted"/>
<dbReference type="Gene3D" id="3.40.50.300">
    <property type="entry name" value="P-loop containing nucleotide triphosphate hydrolases"/>
    <property type="match status" value="1"/>
</dbReference>